<feature type="signal peptide" evidence="6">
    <location>
        <begin position="1"/>
        <end position="19"/>
    </location>
</feature>
<name>A0ABR3TF55_9PEZI</name>
<evidence type="ECO:0000313" key="9">
    <source>
        <dbReference type="Proteomes" id="UP001521184"/>
    </source>
</evidence>
<dbReference type="PANTHER" id="PTHR42973:SF9">
    <property type="entry name" value="FAD-BINDING PCMH-TYPE DOMAIN-CONTAINING PROTEIN-RELATED"/>
    <property type="match status" value="1"/>
</dbReference>
<keyword evidence="3" id="KW-0285">Flavoprotein</keyword>
<keyword evidence="4" id="KW-0274">FAD</keyword>
<evidence type="ECO:0000313" key="8">
    <source>
        <dbReference type="EMBL" id="KAL1638043.1"/>
    </source>
</evidence>
<dbReference type="PROSITE" id="PS51387">
    <property type="entry name" value="FAD_PCMH"/>
    <property type="match status" value="1"/>
</dbReference>
<dbReference type="Pfam" id="PF01565">
    <property type="entry name" value="FAD_binding_4"/>
    <property type="match status" value="1"/>
</dbReference>
<dbReference type="Proteomes" id="UP001521184">
    <property type="component" value="Unassembled WGS sequence"/>
</dbReference>
<dbReference type="Gene3D" id="3.30.465.10">
    <property type="match status" value="1"/>
</dbReference>
<gene>
    <name evidence="8" type="ORF">SLS58_009064</name>
</gene>
<evidence type="ECO:0000256" key="5">
    <source>
        <dbReference type="ARBA" id="ARBA00023002"/>
    </source>
</evidence>
<organism evidence="8 9">
    <name type="scientific">Diplodia intermedia</name>
    <dbReference type="NCBI Taxonomy" id="856260"/>
    <lineage>
        <taxon>Eukaryota</taxon>
        <taxon>Fungi</taxon>
        <taxon>Dikarya</taxon>
        <taxon>Ascomycota</taxon>
        <taxon>Pezizomycotina</taxon>
        <taxon>Dothideomycetes</taxon>
        <taxon>Dothideomycetes incertae sedis</taxon>
        <taxon>Botryosphaeriales</taxon>
        <taxon>Botryosphaeriaceae</taxon>
        <taxon>Diplodia</taxon>
    </lineage>
</organism>
<comment type="similarity">
    <text evidence="2">Belongs to the oxygen-dependent FAD-linked oxidoreductase family.</text>
</comment>
<dbReference type="InterPro" id="IPR012951">
    <property type="entry name" value="BBE"/>
</dbReference>
<dbReference type="InterPro" id="IPR050416">
    <property type="entry name" value="FAD-linked_Oxidoreductase"/>
</dbReference>
<dbReference type="SUPFAM" id="SSF56176">
    <property type="entry name" value="FAD-binding/transporter-associated domain-like"/>
    <property type="match status" value="1"/>
</dbReference>
<comment type="cofactor">
    <cofactor evidence="1">
        <name>FAD</name>
        <dbReference type="ChEBI" id="CHEBI:57692"/>
    </cofactor>
</comment>
<evidence type="ECO:0000256" key="4">
    <source>
        <dbReference type="ARBA" id="ARBA00022827"/>
    </source>
</evidence>
<dbReference type="InterPro" id="IPR016169">
    <property type="entry name" value="FAD-bd_PCMH_sub2"/>
</dbReference>
<dbReference type="PANTHER" id="PTHR42973">
    <property type="entry name" value="BINDING OXIDOREDUCTASE, PUTATIVE (AFU_ORTHOLOGUE AFUA_1G17690)-RELATED"/>
    <property type="match status" value="1"/>
</dbReference>
<keyword evidence="6" id="KW-0732">Signal</keyword>
<protein>
    <recommendedName>
        <fullName evidence="7">FAD-binding PCMH-type domain-containing protein</fullName>
    </recommendedName>
</protein>
<reference evidence="8 9" key="1">
    <citation type="journal article" date="2023" name="Plant Dis.">
        <title>First Report of Diplodia intermedia Causing Canker and Dieback Diseases on Apple Trees in Canada.</title>
        <authorList>
            <person name="Ellouze W."/>
            <person name="Ilyukhin E."/>
            <person name="Sulman M."/>
            <person name="Ali S."/>
        </authorList>
    </citation>
    <scope>NUCLEOTIDE SEQUENCE [LARGE SCALE GENOMIC DNA]</scope>
    <source>
        <strain evidence="8 9">M45-28</strain>
    </source>
</reference>
<evidence type="ECO:0000259" key="7">
    <source>
        <dbReference type="PROSITE" id="PS51387"/>
    </source>
</evidence>
<proteinExistence type="inferred from homology"/>
<dbReference type="InterPro" id="IPR006094">
    <property type="entry name" value="Oxid_FAD_bind_N"/>
</dbReference>
<dbReference type="Pfam" id="PF08031">
    <property type="entry name" value="BBE"/>
    <property type="match status" value="1"/>
</dbReference>
<feature type="chain" id="PRO_5045084178" description="FAD-binding PCMH-type domain-containing protein" evidence="6">
    <location>
        <begin position="20"/>
        <end position="492"/>
    </location>
</feature>
<evidence type="ECO:0000256" key="1">
    <source>
        <dbReference type="ARBA" id="ARBA00001974"/>
    </source>
</evidence>
<evidence type="ECO:0000256" key="6">
    <source>
        <dbReference type="SAM" id="SignalP"/>
    </source>
</evidence>
<sequence length="492" mass="51865">MLSSLAIILSLGHLAVGAAVTIPDLRAVLQNSSVEWSPQTELFFPNTSGFSDATQRWSVYAEPTYKAAVRPGTELDVQTAVSLATLSNIPFLATGGRHGYSISFDGLDNGLAIDLANFNTVDVNGSANTVTIGGGVHFSEIFDPLYAAGKELQTGSCPCVGTVGATLGAGVGRYQGLHGLMIDALLSVRLVTATGKLITVSAESHPDLFWGLRGAGMNFGVVTSATYKVADLSNAGRALSADLIYPGAANGSFYAALEDVAASMPKELSVIALAEYDTNTSSIALIANLVYAGPEDEGREVIQPFLDLGPVTQDVYTAAWNELPGKAGFGFMSQLCVKGSPHSMYGVNVRDVSGSALTDAFNGMDALYASTPAARESTFQIELFPNEGPLAVSDDETAYPWRDSAAFIMLQATWTDESAADAANPKAQELRASLAETSGYDDLIVYVSYAHGDETPEQMFGAEKLPRLAALKEEWDPQNVFGFGNAVPTSYP</sequence>
<accession>A0ABR3TF55</accession>
<comment type="caution">
    <text evidence="8">The sequence shown here is derived from an EMBL/GenBank/DDBJ whole genome shotgun (WGS) entry which is preliminary data.</text>
</comment>
<keyword evidence="5" id="KW-0560">Oxidoreductase</keyword>
<evidence type="ECO:0000256" key="2">
    <source>
        <dbReference type="ARBA" id="ARBA00005466"/>
    </source>
</evidence>
<keyword evidence="9" id="KW-1185">Reference proteome</keyword>
<dbReference type="InterPro" id="IPR036318">
    <property type="entry name" value="FAD-bd_PCMH-like_sf"/>
</dbReference>
<dbReference type="EMBL" id="JAKEKT020000083">
    <property type="protein sequence ID" value="KAL1638043.1"/>
    <property type="molecule type" value="Genomic_DNA"/>
</dbReference>
<feature type="domain" description="FAD-binding PCMH-type" evidence="7">
    <location>
        <begin position="61"/>
        <end position="232"/>
    </location>
</feature>
<dbReference type="InterPro" id="IPR016166">
    <property type="entry name" value="FAD-bd_PCMH"/>
</dbReference>
<dbReference type="Gene3D" id="3.40.462.20">
    <property type="match status" value="1"/>
</dbReference>
<evidence type="ECO:0000256" key="3">
    <source>
        <dbReference type="ARBA" id="ARBA00022630"/>
    </source>
</evidence>